<sequence>DMLDNKGSLEYLPIYSFLFSNEKSSSLFNAFDRNEVEDKLVIKIDQVDRAPKFSIADDISVVYGLPRIHKCINGQKPLRAVIDIDASKKDMETANVKGQEVFIRICCSFIRGLYQILDCGWKDILKGLVIATSSYPSKCSYHILYAPILLIDHHELKAFTELVYTITGEKYDNGWNELDHTRVQPPISLCLEHSIYLKDWTIEEKKETKENFVYFNWKGPLECPLCKRSDEPEKVFECDPSITEKIRQENKKSFSSPSIHKIKGPATETYEEIYVRPLPDEGDIYVGSSWETGKTYILKHLTISDNVNLLVLSTRYSYSNAVTTRLNLKSYCDINGNINLSDHKRVVCQIESLHRITNN</sequence>
<feature type="domain" description="Replication origin-binding protein" evidence="1">
    <location>
        <begin position="293"/>
        <end position="359"/>
    </location>
</feature>
<evidence type="ECO:0000259" key="1">
    <source>
        <dbReference type="Pfam" id="PF02399"/>
    </source>
</evidence>
<organism evidence="2 3">
    <name type="scientific">Funneliformis geosporum</name>
    <dbReference type="NCBI Taxonomy" id="1117311"/>
    <lineage>
        <taxon>Eukaryota</taxon>
        <taxon>Fungi</taxon>
        <taxon>Fungi incertae sedis</taxon>
        <taxon>Mucoromycota</taxon>
        <taxon>Glomeromycotina</taxon>
        <taxon>Glomeromycetes</taxon>
        <taxon>Glomerales</taxon>
        <taxon>Glomeraceae</taxon>
        <taxon>Funneliformis</taxon>
    </lineage>
</organism>
<feature type="non-terminal residue" evidence="2">
    <location>
        <position position="1"/>
    </location>
</feature>
<reference evidence="2" key="1">
    <citation type="submission" date="2022-08" db="EMBL/GenBank/DDBJ databases">
        <authorList>
            <person name="Kallberg Y."/>
            <person name="Tangrot J."/>
            <person name="Rosling A."/>
        </authorList>
    </citation>
    <scope>NUCLEOTIDE SEQUENCE</scope>
    <source>
        <strain evidence="2">Wild A</strain>
    </source>
</reference>
<dbReference type="Pfam" id="PF02399">
    <property type="entry name" value="Herpes_ori_bp"/>
    <property type="match status" value="1"/>
</dbReference>
<accession>A0A9W4T994</accession>
<dbReference type="GO" id="GO:0003688">
    <property type="term" value="F:DNA replication origin binding"/>
    <property type="evidence" value="ECO:0007669"/>
    <property type="project" value="InterPro"/>
</dbReference>
<comment type="caution">
    <text evidence="2">The sequence shown here is derived from an EMBL/GenBank/DDBJ whole genome shotgun (WGS) entry which is preliminary data.</text>
</comment>
<dbReference type="InterPro" id="IPR003450">
    <property type="entry name" value="Replication_origin-bd"/>
</dbReference>
<evidence type="ECO:0000313" key="2">
    <source>
        <dbReference type="EMBL" id="CAI2196922.1"/>
    </source>
</evidence>
<gene>
    <name evidence="2" type="ORF">FWILDA_LOCUS17819</name>
</gene>
<dbReference type="AlphaFoldDB" id="A0A9W4T994"/>
<dbReference type="GO" id="GO:0005524">
    <property type="term" value="F:ATP binding"/>
    <property type="evidence" value="ECO:0007669"/>
    <property type="project" value="InterPro"/>
</dbReference>
<feature type="non-terminal residue" evidence="2">
    <location>
        <position position="359"/>
    </location>
</feature>
<dbReference type="Proteomes" id="UP001153678">
    <property type="component" value="Unassembled WGS sequence"/>
</dbReference>
<dbReference type="GO" id="GO:0006260">
    <property type="term" value="P:DNA replication"/>
    <property type="evidence" value="ECO:0007669"/>
    <property type="project" value="InterPro"/>
</dbReference>
<proteinExistence type="predicted"/>
<dbReference type="EMBL" id="CAMKVN010015253">
    <property type="protein sequence ID" value="CAI2196922.1"/>
    <property type="molecule type" value="Genomic_DNA"/>
</dbReference>
<keyword evidence="3" id="KW-1185">Reference proteome</keyword>
<protein>
    <submittedName>
        <fullName evidence="2">9565_t:CDS:1</fullName>
    </submittedName>
</protein>
<evidence type="ECO:0000313" key="3">
    <source>
        <dbReference type="Proteomes" id="UP001153678"/>
    </source>
</evidence>
<name>A0A9W4T994_9GLOM</name>